<dbReference type="EMBL" id="JBAMIC010000004">
    <property type="protein sequence ID" value="KAK7108830.1"/>
    <property type="molecule type" value="Genomic_DNA"/>
</dbReference>
<reference evidence="2 3" key="1">
    <citation type="submission" date="2024-02" db="EMBL/GenBank/DDBJ databases">
        <title>Chromosome-scale genome assembly of the rough periwinkle Littorina saxatilis.</title>
        <authorList>
            <person name="De Jode A."/>
            <person name="Faria R."/>
            <person name="Formenti G."/>
            <person name="Sims Y."/>
            <person name="Smith T.P."/>
            <person name="Tracey A."/>
            <person name="Wood J.M.D."/>
            <person name="Zagrodzka Z.B."/>
            <person name="Johannesson K."/>
            <person name="Butlin R.K."/>
            <person name="Leder E.H."/>
        </authorList>
    </citation>
    <scope>NUCLEOTIDE SEQUENCE [LARGE SCALE GENOMIC DNA]</scope>
    <source>
        <strain evidence="2">Snail1</strain>
        <tissue evidence="2">Muscle</tissue>
    </source>
</reference>
<dbReference type="AlphaFoldDB" id="A0AAN9GJB3"/>
<dbReference type="InterPro" id="IPR052560">
    <property type="entry name" value="RdDP_mobile_element"/>
</dbReference>
<feature type="compositionally biased region" description="Polar residues" evidence="1">
    <location>
        <begin position="163"/>
        <end position="181"/>
    </location>
</feature>
<evidence type="ECO:0000313" key="2">
    <source>
        <dbReference type="EMBL" id="KAK7108830.1"/>
    </source>
</evidence>
<accession>A0AAN9GJB3</accession>
<dbReference type="PANTHER" id="PTHR36688">
    <property type="entry name" value="ENDO/EXONUCLEASE/PHOSPHATASE DOMAIN-CONTAINING PROTEIN"/>
    <property type="match status" value="1"/>
</dbReference>
<dbReference type="Proteomes" id="UP001374579">
    <property type="component" value="Unassembled WGS sequence"/>
</dbReference>
<keyword evidence="3" id="KW-1185">Reference proteome</keyword>
<organism evidence="2 3">
    <name type="scientific">Littorina saxatilis</name>
    <dbReference type="NCBI Taxonomy" id="31220"/>
    <lineage>
        <taxon>Eukaryota</taxon>
        <taxon>Metazoa</taxon>
        <taxon>Spiralia</taxon>
        <taxon>Lophotrochozoa</taxon>
        <taxon>Mollusca</taxon>
        <taxon>Gastropoda</taxon>
        <taxon>Caenogastropoda</taxon>
        <taxon>Littorinimorpha</taxon>
        <taxon>Littorinoidea</taxon>
        <taxon>Littorinidae</taxon>
        <taxon>Littorina</taxon>
    </lineage>
</organism>
<dbReference type="PANTHER" id="PTHR36688:SF1">
    <property type="entry name" value="ENDONUCLEASE_EXONUCLEASE_PHOSPHATASE DOMAIN-CONTAINING PROTEIN"/>
    <property type="match status" value="1"/>
</dbReference>
<evidence type="ECO:0000313" key="3">
    <source>
        <dbReference type="Proteomes" id="UP001374579"/>
    </source>
</evidence>
<proteinExistence type="predicted"/>
<evidence type="ECO:0000256" key="1">
    <source>
        <dbReference type="SAM" id="MobiDB-lite"/>
    </source>
</evidence>
<sequence>MQEALKVLEDWTKKWLVNINTRKTTYTIFSLSPKELKVKLCGQTLQADNTPTYLGVTFDRRLTWKQQTEKVEARAKLRLALMKKLTGTTWGADAAILKKMYVGSVRPVLEYGVTAWGTATKSNFDRVSKVQNQAARIITGAMRSTSIQELEKSWALSPWKTEGTPNSSPRQLNSNDCQLTP</sequence>
<comment type="caution">
    <text evidence="2">The sequence shown here is derived from an EMBL/GenBank/DDBJ whole genome shotgun (WGS) entry which is preliminary data.</text>
</comment>
<protein>
    <submittedName>
        <fullName evidence="2">Uncharacterized protein</fullName>
    </submittedName>
</protein>
<name>A0AAN9GJB3_9CAEN</name>
<feature type="region of interest" description="Disordered" evidence="1">
    <location>
        <begin position="158"/>
        <end position="181"/>
    </location>
</feature>
<gene>
    <name evidence="2" type="ORF">V1264_016494</name>
</gene>